<dbReference type="InterPro" id="IPR017896">
    <property type="entry name" value="4Fe4S_Fe-S-bd"/>
</dbReference>
<keyword evidence="8" id="KW-1185">Reference proteome</keyword>
<keyword evidence="2" id="KW-0479">Metal-binding</keyword>
<dbReference type="Gene3D" id="3.30.70.20">
    <property type="match status" value="1"/>
</dbReference>
<dbReference type="RefSeq" id="WP_096432160.1">
    <property type="nucleotide sequence ID" value="NZ_AP018042.1"/>
</dbReference>
<keyword evidence="4" id="KW-0411">Iron-sulfur</keyword>
<protein>
    <recommendedName>
        <fullName evidence="6">4Fe-4S ferredoxin-type domain-containing protein</fullName>
    </recommendedName>
</protein>
<feature type="region of interest" description="Disordered" evidence="5">
    <location>
        <begin position="268"/>
        <end position="299"/>
    </location>
</feature>
<evidence type="ECO:0000313" key="7">
    <source>
        <dbReference type="EMBL" id="BAX82124.1"/>
    </source>
</evidence>
<evidence type="ECO:0000256" key="4">
    <source>
        <dbReference type="ARBA" id="ARBA00023014"/>
    </source>
</evidence>
<organism evidence="7 8">
    <name type="scientific">Labilibaculum antarcticum</name>
    <dbReference type="NCBI Taxonomy" id="1717717"/>
    <lineage>
        <taxon>Bacteria</taxon>
        <taxon>Pseudomonadati</taxon>
        <taxon>Bacteroidota</taxon>
        <taxon>Bacteroidia</taxon>
        <taxon>Marinilabiliales</taxon>
        <taxon>Marinifilaceae</taxon>
        <taxon>Labilibaculum</taxon>
    </lineage>
</organism>
<dbReference type="OrthoDB" id="9813230at2"/>
<keyword evidence="3" id="KW-0408">Iron</keyword>
<dbReference type="Proteomes" id="UP000218267">
    <property type="component" value="Chromosome"/>
</dbReference>
<evidence type="ECO:0000313" key="8">
    <source>
        <dbReference type="Proteomes" id="UP000218267"/>
    </source>
</evidence>
<name>A0A1Y1CPE4_9BACT</name>
<evidence type="ECO:0000259" key="6">
    <source>
        <dbReference type="PROSITE" id="PS51379"/>
    </source>
</evidence>
<dbReference type="AlphaFoldDB" id="A0A1Y1CPE4"/>
<dbReference type="GO" id="GO:0046872">
    <property type="term" value="F:metal ion binding"/>
    <property type="evidence" value="ECO:0007669"/>
    <property type="project" value="UniProtKB-KW"/>
</dbReference>
<feature type="compositionally biased region" description="Basic and acidic residues" evidence="5">
    <location>
        <begin position="268"/>
        <end position="282"/>
    </location>
</feature>
<reference evidence="7 8" key="1">
    <citation type="journal article" date="2018" name="Mar. Genomics">
        <title>Complete genome sequence of Marinifilaceae bacterium strain SPP2, isolated from the Antarctic marine sediment.</title>
        <authorList>
            <person name="Watanabe M."/>
            <person name="Kojima H."/>
            <person name="Fukui M."/>
        </authorList>
    </citation>
    <scope>NUCLEOTIDE SEQUENCE [LARGE SCALE GENOMIC DNA]</scope>
    <source>
        <strain evidence="7 8">SPP2</strain>
    </source>
</reference>
<gene>
    <name evidence="7" type="ORF">ALGA_3832</name>
</gene>
<dbReference type="GO" id="GO:0051539">
    <property type="term" value="F:4 iron, 4 sulfur cluster binding"/>
    <property type="evidence" value="ECO:0007669"/>
    <property type="project" value="UniProtKB-KW"/>
</dbReference>
<dbReference type="KEGG" id="mbas:ALGA_3832"/>
<sequence length="299" mass="33234">MSKQIFICGCEKDGKIEKESVQKLMSTLEEKNIAYTYIEDMCGTILKNPDDLESLYNAKDAIVFGCQARAMKHLVDNSGRKTEGNGTEYHHVDDDGQEELISALESNTGKPLKIKYSDSWKPWYPVIDYDRCNGCRKCLNFCLFSVYSVEDDGTVVVSASANCKDMCPACARVCPQNAIIFPKHAESPIDGGEGDGTQNEKTDILEQIQNEDVYSVLSARRKNFQVSLLKKDQFKMAEEERRACCSGADKKEEEKKTEKCDCDCNCKDDPESTDDCGCKDGDSNSSCACKDGNSKSSCC</sequence>
<dbReference type="SUPFAM" id="SSF54862">
    <property type="entry name" value="4Fe-4S ferredoxins"/>
    <property type="match status" value="1"/>
</dbReference>
<accession>A0A1Y1CPE4</accession>
<dbReference type="PANTHER" id="PTHR43687">
    <property type="entry name" value="ADENYLYLSULFATE REDUCTASE, BETA SUBUNIT"/>
    <property type="match status" value="1"/>
</dbReference>
<evidence type="ECO:0000256" key="2">
    <source>
        <dbReference type="ARBA" id="ARBA00022723"/>
    </source>
</evidence>
<evidence type="ECO:0000256" key="3">
    <source>
        <dbReference type="ARBA" id="ARBA00023004"/>
    </source>
</evidence>
<evidence type="ECO:0000256" key="5">
    <source>
        <dbReference type="SAM" id="MobiDB-lite"/>
    </source>
</evidence>
<dbReference type="PROSITE" id="PS51379">
    <property type="entry name" value="4FE4S_FER_2"/>
    <property type="match status" value="2"/>
</dbReference>
<feature type="domain" description="4Fe-4S ferredoxin-type" evidence="6">
    <location>
        <begin position="123"/>
        <end position="152"/>
    </location>
</feature>
<evidence type="ECO:0000256" key="1">
    <source>
        <dbReference type="ARBA" id="ARBA00022485"/>
    </source>
</evidence>
<dbReference type="PANTHER" id="PTHR43687:SF1">
    <property type="entry name" value="FERREDOXIN III"/>
    <property type="match status" value="1"/>
</dbReference>
<dbReference type="InterPro" id="IPR050572">
    <property type="entry name" value="Fe-S_Ferredoxin"/>
</dbReference>
<proteinExistence type="predicted"/>
<dbReference type="EMBL" id="AP018042">
    <property type="protein sequence ID" value="BAX82124.1"/>
    <property type="molecule type" value="Genomic_DNA"/>
</dbReference>
<keyword evidence="1" id="KW-0004">4Fe-4S</keyword>
<feature type="domain" description="4Fe-4S ferredoxin-type" evidence="6">
    <location>
        <begin position="153"/>
        <end position="184"/>
    </location>
</feature>
<reference evidence="8" key="2">
    <citation type="journal article" date="2020" name="Antonie Van Leeuwenhoek">
        <title>Labilibaculum antarcticum sp. nov., a novel facultative anaerobic, psychrotorelant bacterium isolated from marine sediment of Antarctica.</title>
        <authorList>
            <person name="Watanabe M."/>
            <person name="Kojima H."/>
            <person name="Fukui M."/>
        </authorList>
    </citation>
    <scope>NUCLEOTIDE SEQUENCE [LARGE SCALE GENOMIC DNA]</scope>
    <source>
        <strain evidence="8">SPP2</strain>
    </source>
</reference>